<accession>A0AAU8A292</accession>
<evidence type="ECO:0000313" key="2">
    <source>
        <dbReference type="EMBL" id="XCC57650.1"/>
    </source>
</evidence>
<evidence type="ECO:0000256" key="1">
    <source>
        <dbReference type="SAM" id="MobiDB-lite"/>
    </source>
</evidence>
<proteinExistence type="predicted"/>
<protein>
    <submittedName>
        <fullName evidence="2">DUF1840 domain-containing protein</fullName>
    </submittedName>
</protein>
<feature type="compositionally biased region" description="Basic and acidic residues" evidence="1">
    <location>
        <begin position="65"/>
        <end position="78"/>
    </location>
</feature>
<gene>
    <name evidence="2" type="ORF">NKE59_09235</name>
</gene>
<dbReference type="RefSeq" id="WP_353438713.1">
    <property type="nucleotide sequence ID" value="NZ_CP099959.1"/>
</dbReference>
<name>A0AAU8A292_9BURK</name>
<feature type="region of interest" description="Disordered" evidence="1">
    <location>
        <begin position="57"/>
        <end position="78"/>
    </location>
</feature>
<organism evidence="2">
    <name type="scientific">Polynucleobacter sp. UK-FUSCHL-C3</name>
    <dbReference type="NCBI Taxonomy" id="2955208"/>
    <lineage>
        <taxon>Bacteria</taxon>
        <taxon>Pseudomonadati</taxon>
        <taxon>Pseudomonadota</taxon>
        <taxon>Betaproteobacteria</taxon>
        <taxon>Burkholderiales</taxon>
        <taxon>Burkholderiaceae</taxon>
        <taxon>Polynucleobacter</taxon>
    </lineage>
</organism>
<dbReference type="Pfam" id="PF08895">
    <property type="entry name" value="DUF1840"/>
    <property type="match status" value="1"/>
</dbReference>
<dbReference type="AlphaFoldDB" id="A0AAU8A292"/>
<dbReference type="EMBL" id="CP099959">
    <property type="protein sequence ID" value="XCC57650.1"/>
    <property type="molecule type" value="Genomic_DNA"/>
</dbReference>
<sequence length="104" mass="12073">MIHQFRSKNCAPVIMLDDLTERIFAVMQRPYEEKGILLPEQIPTFIERLDQAIQLERTAQPKNTDPSEKSEGLKKDPLGRRAFPFIELLRQAQKNNEPVVWGVN</sequence>
<dbReference type="InterPro" id="IPR014991">
    <property type="entry name" value="DUF1840"/>
</dbReference>
<reference evidence="2" key="1">
    <citation type="submission" date="2022-06" db="EMBL/GenBank/DDBJ databases">
        <title>New Polynucleobacter species.</title>
        <authorList>
            <person name="Hahn M.W."/>
        </authorList>
    </citation>
    <scope>NUCLEOTIDE SEQUENCE</scope>
    <source>
        <strain evidence="2">UK-FUSCHL-C3</strain>
    </source>
</reference>